<dbReference type="InterPro" id="IPR011330">
    <property type="entry name" value="Glyco_hydro/deAcase_b/a-brl"/>
</dbReference>
<dbReference type="PANTHER" id="PTHR34216">
    <property type="match status" value="1"/>
</dbReference>
<feature type="domain" description="NodB homology" evidence="3">
    <location>
        <begin position="83"/>
        <end position="272"/>
    </location>
</feature>
<dbReference type="SUPFAM" id="SSF88713">
    <property type="entry name" value="Glycoside hydrolase/deacetylase"/>
    <property type="match status" value="1"/>
</dbReference>
<dbReference type="PANTHER" id="PTHR34216:SF3">
    <property type="entry name" value="POLY-BETA-1,6-N-ACETYL-D-GLUCOSAMINE N-DEACETYLASE"/>
    <property type="match status" value="1"/>
</dbReference>
<dbReference type="Gene3D" id="3.20.20.370">
    <property type="entry name" value="Glycoside hydrolase/deacetylase"/>
    <property type="match status" value="1"/>
</dbReference>
<organism evidence="4 5">
    <name type="scientific">Megasphaera hominis</name>
    <dbReference type="NCBI Taxonomy" id="159836"/>
    <lineage>
        <taxon>Bacteria</taxon>
        <taxon>Bacillati</taxon>
        <taxon>Bacillota</taxon>
        <taxon>Negativicutes</taxon>
        <taxon>Veillonellales</taxon>
        <taxon>Veillonellaceae</taxon>
        <taxon>Megasphaera</taxon>
    </lineage>
</organism>
<comment type="caution">
    <text evidence="4">The sequence shown here is derived from an EMBL/GenBank/DDBJ whole genome shotgun (WGS) entry which is preliminary data.</text>
</comment>
<name>A0ABR6VEX2_9FIRM</name>
<dbReference type="RefSeq" id="WP_186501716.1">
    <property type="nucleotide sequence ID" value="NZ_JACOGK010000001.1"/>
</dbReference>
<accession>A0ABR6VEX2</accession>
<dbReference type="PROSITE" id="PS51677">
    <property type="entry name" value="NODB"/>
    <property type="match status" value="1"/>
</dbReference>
<gene>
    <name evidence="4" type="ORF">H8J70_00030</name>
</gene>
<dbReference type="Proteomes" id="UP000606870">
    <property type="component" value="Unassembled WGS sequence"/>
</dbReference>
<evidence type="ECO:0000313" key="4">
    <source>
        <dbReference type="EMBL" id="MBC3535654.1"/>
    </source>
</evidence>
<dbReference type="CDD" id="cd10918">
    <property type="entry name" value="CE4_NodB_like_5s_6s"/>
    <property type="match status" value="1"/>
</dbReference>
<reference evidence="4 5" key="1">
    <citation type="submission" date="2020-08" db="EMBL/GenBank/DDBJ databases">
        <authorList>
            <person name="Liu C."/>
            <person name="Sun Q."/>
        </authorList>
    </citation>
    <scope>NUCLEOTIDE SEQUENCE [LARGE SCALE GENOMIC DNA]</scope>
    <source>
        <strain evidence="4 5">NSJ-59</strain>
    </source>
</reference>
<evidence type="ECO:0000259" key="3">
    <source>
        <dbReference type="PROSITE" id="PS51677"/>
    </source>
</evidence>
<protein>
    <submittedName>
        <fullName evidence="4">Polysaccharide deacetylase family protein</fullName>
    </submittedName>
</protein>
<dbReference type="InterPro" id="IPR051398">
    <property type="entry name" value="Polysacch_Deacetylase"/>
</dbReference>
<evidence type="ECO:0000256" key="1">
    <source>
        <dbReference type="ARBA" id="ARBA00004613"/>
    </source>
</evidence>
<keyword evidence="2" id="KW-0732">Signal</keyword>
<dbReference type="Pfam" id="PF01522">
    <property type="entry name" value="Polysacc_deac_1"/>
    <property type="match status" value="1"/>
</dbReference>
<keyword evidence="5" id="KW-1185">Reference proteome</keyword>
<evidence type="ECO:0000313" key="5">
    <source>
        <dbReference type="Proteomes" id="UP000606870"/>
    </source>
</evidence>
<sequence>MFTLCVLVVGMFAFWFLCSTNYRLTGVPVLNYHQVNDKFKTVLTMTPKNFDAQMKYLHDHDYHSITQAEFNAYMSGEGDLPDRPVMITFDDGYVDNYEHAYPIMKKYGYRGTIFLIMNLMNKPGYLTWDMVKKMSDDGMEFGSHTLSHKPLTSFDEAGLRHELRDSKTYIEKKTGKPCTFIAFPEGKFNDQVMEETKAAGYKYAFTVETGRDFPWDDHYDLDRVAMFEGPISFEHFRFRLTFSAFSAFLWKTHKYLENIEMTKVLAKHIPQP</sequence>
<comment type="subcellular location">
    <subcellularLocation>
        <location evidence="1">Secreted</location>
    </subcellularLocation>
</comment>
<dbReference type="EMBL" id="JACOGK010000001">
    <property type="protein sequence ID" value="MBC3535654.1"/>
    <property type="molecule type" value="Genomic_DNA"/>
</dbReference>
<dbReference type="InterPro" id="IPR002509">
    <property type="entry name" value="NODB_dom"/>
</dbReference>
<evidence type="ECO:0000256" key="2">
    <source>
        <dbReference type="ARBA" id="ARBA00022729"/>
    </source>
</evidence>
<proteinExistence type="predicted"/>